<name>A0A382GBR1_9ZZZZ</name>
<dbReference type="InterPro" id="IPR023393">
    <property type="entry name" value="START-like_dom_sf"/>
</dbReference>
<dbReference type="Pfam" id="PF10604">
    <property type="entry name" value="Polyketide_cyc2"/>
    <property type="match status" value="1"/>
</dbReference>
<evidence type="ECO:0000313" key="2">
    <source>
        <dbReference type="EMBL" id="SVB72033.1"/>
    </source>
</evidence>
<protein>
    <recommendedName>
        <fullName evidence="3">Polyketide cyclase / dehydrase and lipid transport</fullName>
    </recommendedName>
</protein>
<evidence type="ECO:0008006" key="3">
    <source>
        <dbReference type="Google" id="ProtNLM"/>
    </source>
</evidence>
<dbReference type="InterPro" id="IPR019587">
    <property type="entry name" value="Polyketide_cyclase/dehydratase"/>
</dbReference>
<proteinExistence type="predicted"/>
<sequence>VDDHDPDPSRNSRPEEGIGTDARPKKQYTTVVVEREIDAPRSVAFDAACELIDEATGGRVSNGAGDPRGLGARFEFILGGMALSEEVISFEPPWRRVYELSGAPVALYQGTTAFTDQGDTCLMAWSVLIEPLPDGASEEFIAMVRPFLDGFADRVKDRSETT</sequence>
<accession>A0A382GBR1</accession>
<dbReference type="AlphaFoldDB" id="A0A382GBR1"/>
<dbReference type="Gene3D" id="3.30.530.20">
    <property type="match status" value="1"/>
</dbReference>
<organism evidence="2">
    <name type="scientific">marine metagenome</name>
    <dbReference type="NCBI Taxonomy" id="408172"/>
    <lineage>
        <taxon>unclassified sequences</taxon>
        <taxon>metagenomes</taxon>
        <taxon>ecological metagenomes</taxon>
    </lineage>
</organism>
<evidence type="ECO:0000256" key="1">
    <source>
        <dbReference type="SAM" id="MobiDB-lite"/>
    </source>
</evidence>
<feature type="compositionally biased region" description="Basic and acidic residues" evidence="1">
    <location>
        <begin position="1"/>
        <end position="16"/>
    </location>
</feature>
<reference evidence="2" key="1">
    <citation type="submission" date="2018-05" db="EMBL/GenBank/DDBJ databases">
        <authorList>
            <person name="Lanie J.A."/>
            <person name="Ng W.-L."/>
            <person name="Kazmierczak K.M."/>
            <person name="Andrzejewski T.M."/>
            <person name="Davidsen T.M."/>
            <person name="Wayne K.J."/>
            <person name="Tettelin H."/>
            <person name="Glass J.I."/>
            <person name="Rusch D."/>
            <person name="Podicherti R."/>
            <person name="Tsui H.-C.T."/>
            <person name="Winkler M.E."/>
        </authorList>
    </citation>
    <scope>NUCLEOTIDE SEQUENCE</scope>
</reference>
<dbReference type="SUPFAM" id="SSF55961">
    <property type="entry name" value="Bet v1-like"/>
    <property type="match status" value="1"/>
</dbReference>
<dbReference type="EMBL" id="UINC01054387">
    <property type="protein sequence ID" value="SVB72033.1"/>
    <property type="molecule type" value="Genomic_DNA"/>
</dbReference>
<gene>
    <name evidence="2" type="ORF">METZ01_LOCUS224887</name>
</gene>
<feature type="non-terminal residue" evidence="2">
    <location>
        <position position="1"/>
    </location>
</feature>
<feature type="region of interest" description="Disordered" evidence="1">
    <location>
        <begin position="1"/>
        <end position="26"/>
    </location>
</feature>